<dbReference type="Pfam" id="PF12129">
    <property type="entry name" value="PHTF1-2_N"/>
    <property type="match status" value="1"/>
</dbReference>
<evidence type="ECO:0000313" key="9">
    <source>
        <dbReference type="EnsemblMetazoa" id="CLYHEMP010735.1"/>
    </source>
</evidence>
<feature type="region of interest" description="Disordered" evidence="6">
    <location>
        <begin position="160"/>
        <end position="237"/>
    </location>
</feature>
<dbReference type="GeneID" id="136821373"/>
<feature type="compositionally biased region" description="Basic and acidic residues" evidence="6">
    <location>
        <begin position="206"/>
        <end position="231"/>
    </location>
</feature>
<feature type="transmembrane region" description="Helical" evidence="7">
    <location>
        <begin position="97"/>
        <end position="120"/>
    </location>
</feature>
<evidence type="ECO:0000256" key="3">
    <source>
        <dbReference type="ARBA" id="ARBA00022989"/>
    </source>
</evidence>
<dbReference type="GO" id="GO:0005783">
    <property type="term" value="C:endoplasmic reticulum"/>
    <property type="evidence" value="ECO:0007669"/>
    <property type="project" value="InterPro"/>
</dbReference>
<feature type="compositionally biased region" description="Low complexity" evidence="6">
    <location>
        <begin position="328"/>
        <end position="337"/>
    </location>
</feature>
<feature type="compositionally biased region" description="Basic and acidic residues" evidence="6">
    <location>
        <begin position="276"/>
        <end position="286"/>
    </location>
</feature>
<dbReference type="PANTHER" id="PTHR12680:SF6">
    <property type="entry name" value="PROTEIN PHTF"/>
    <property type="match status" value="1"/>
</dbReference>
<organism evidence="9 10">
    <name type="scientific">Clytia hemisphaerica</name>
    <dbReference type="NCBI Taxonomy" id="252671"/>
    <lineage>
        <taxon>Eukaryota</taxon>
        <taxon>Metazoa</taxon>
        <taxon>Cnidaria</taxon>
        <taxon>Hydrozoa</taxon>
        <taxon>Hydroidolina</taxon>
        <taxon>Leptothecata</taxon>
        <taxon>Obeliida</taxon>
        <taxon>Clytiidae</taxon>
        <taxon>Clytia</taxon>
    </lineage>
</organism>
<accession>A0A7M5V6Q2</accession>
<evidence type="ECO:0000256" key="2">
    <source>
        <dbReference type="ARBA" id="ARBA00022692"/>
    </source>
</evidence>
<dbReference type="PANTHER" id="PTHR12680">
    <property type="entry name" value="PUTATIVE HOMEODOMAIN TRANSCRIPTION FACTOR PHTF"/>
    <property type="match status" value="1"/>
</dbReference>
<dbReference type="InterPro" id="IPR039775">
    <property type="entry name" value="PHTF1/2"/>
</dbReference>
<dbReference type="GO" id="GO:0016020">
    <property type="term" value="C:membrane"/>
    <property type="evidence" value="ECO:0007669"/>
    <property type="project" value="UniProtKB-SubCell"/>
</dbReference>
<dbReference type="RefSeq" id="XP_066933710.1">
    <property type="nucleotide sequence ID" value="XM_067077609.1"/>
</dbReference>
<evidence type="ECO:0000256" key="4">
    <source>
        <dbReference type="ARBA" id="ARBA00023136"/>
    </source>
</evidence>
<feature type="compositionally biased region" description="Low complexity" evidence="6">
    <location>
        <begin position="310"/>
        <end position="320"/>
    </location>
</feature>
<evidence type="ECO:0000256" key="1">
    <source>
        <dbReference type="ARBA" id="ARBA00004141"/>
    </source>
</evidence>
<comment type="subcellular location">
    <subcellularLocation>
        <location evidence="1">Membrane</location>
        <topology evidence="1">Multi-pass membrane protein</topology>
    </subcellularLocation>
</comment>
<feature type="transmembrane region" description="Helical" evidence="7">
    <location>
        <begin position="422"/>
        <end position="440"/>
    </location>
</feature>
<proteinExistence type="predicted"/>
<sequence length="725" mass="82189">MDLGFDGAIHTFQKKIGTYDKANWEIIVEKQSIPQIDKTSSDAKLPTDLLDVDLLRGSSFTKSKPGYHWTQVTTSGLLKIILFPIYYSWWKSQITQWVWMFMSLYFLQLFGLVIYFVYQADESLVDITWPEAFVPIMALILVGELYIHVVSSNFTKPMAHKIKKTNKKRSHDTKRPGRGKDRKKSSKNVTIKRNADTISDEGIESYDGRRPNDTSPERHSSRAESVERKLESDDENSILCKASHPERCLQGASNSLGYEVRKRIVTSKSIDSNEDIETHQPTENVEKITSPPTKSSQRSSPNKRQNFNQSTSISATADESSSSDESTDSSGSSSTLSENEEQMTEMVELFRSPLSLNNATPSDNKLVHAVPSAMTRPGSSDKITVSIWSGNSFKKLKLTFYEIGLEVVNQVEIRMNHTGSDYVKFSLMSAFLIGMLPMLFRVYKSQVGKHADITCTKAASELYRQVQTWDGMVSIFLQLVGPTIQAKVVIVIAVIGRIASSFCLFFMLCVAEGTYKKRYMYAKFFSALTSTRRARRNQVPHFRLHKVKNIKAWLSLRSFLKKRGPQRSVDTIVSAAFILGILLLVICCVQFLSISDQKDHFLTYFFSWEVSVWGLVLGVFLIRFIALGSDINRKYRNSSILLTEQINLYLQMEKNPEKKEELLIANNVLKLASDLLKELDGSFKISGFIMNPLLSNITRVVVMSLFSGVMSDILGFRLRLWKIKA</sequence>
<dbReference type="Proteomes" id="UP000594262">
    <property type="component" value="Unplaced"/>
</dbReference>
<feature type="compositionally biased region" description="Polar residues" evidence="6">
    <location>
        <begin position="290"/>
        <end position="309"/>
    </location>
</feature>
<evidence type="ECO:0000256" key="6">
    <source>
        <dbReference type="SAM" id="MobiDB-lite"/>
    </source>
</evidence>
<feature type="transmembrane region" description="Helical" evidence="7">
    <location>
        <begin position="69"/>
        <end position="90"/>
    </location>
</feature>
<dbReference type="AlphaFoldDB" id="A0A7M5V6Q2"/>
<evidence type="ECO:0000256" key="5">
    <source>
        <dbReference type="ARBA" id="ARBA00023180"/>
    </source>
</evidence>
<evidence type="ECO:0000259" key="8">
    <source>
        <dbReference type="Pfam" id="PF12129"/>
    </source>
</evidence>
<reference evidence="9" key="1">
    <citation type="submission" date="2021-01" db="UniProtKB">
        <authorList>
            <consortium name="EnsemblMetazoa"/>
        </authorList>
    </citation>
    <scope>IDENTIFICATION</scope>
</reference>
<name>A0A7M5V6Q2_9CNID</name>
<keyword evidence="10" id="KW-1185">Reference proteome</keyword>
<feature type="transmembrane region" description="Helical" evidence="7">
    <location>
        <begin position="571"/>
        <end position="593"/>
    </location>
</feature>
<dbReference type="InterPro" id="IPR021980">
    <property type="entry name" value="PHTF1/2_N"/>
</dbReference>
<feature type="region of interest" description="Disordered" evidence="6">
    <location>
        <begin position="271"/>
        <end position="344"/>
    </location>
</feature>
<feature type="transmembrane region" description="Helical" evidence="7">
    <location>
        <begin position="488"/>
        <end position="511"/>
    </location>
</feature>
<protein>
    <recommendedName>
        <fullName evidence="8">PHTF1/2 N-terminal domain-containing protein</fullName>
    </recommendedName>
</protein>
<keyword evidence="2 7" id="KW-0812">Transmembrane</keyword>
<feature type="compositionally biased region" description="Basic residues" evidence="6">
    <location>
        <begin position="160"/>
        <end position="172"/>
    </location>
</feature>
<feature type="transmembrane region" description="Helical" evidence="7">
    <location>
        <begin position="605"/>
        <end position="626"/>
    </location>
</feature>
<feature type="transmembrane region" description="Helical" evidence="7">
    <location>
        <begin position="132"/>
        <end position="154"/>
    </location>
</feature>
<dbReference type="EnsemblMetazoa" id="CLYHEMT010735.1">
    <property type="protein sequence ID" value="CLYHEMP010735.1"/>
    <property type="gene ID" value="CLYHEMG010735"/>
</dbReference>
<dbReference type="OrthoDB" id="5969247at2759"/>
<keyword evidence="5" id="KW-0325">Glycoprotein</keyword>
<keyword evidence="3 7" id="KW-1133">Transmembrane helix</keyword>
<evidence type="ECO:0000256" key="7">
    <source>
        <dbReference type="SAM" id="Phobius"/>
    </source>
</evidence>
<feature type="domain" description="PHTF1/2 N-terminal" evidence="8">
    <location>
        <begin position="6"/>
        <end position="154"/>
    </location>
</feature>
<keyword evidence="4 7" id="KW-0472">Membrane</keyword>
<evidence type="ECO:0000313" key="10">
    <source>
        <dbReference type="Proteomes" id="UP000594262"/>
    </source>
</evidence>